<dbReference type="PROSITE" id="PS50931">
    <property type="entry name" value="HTH_LYSR"/>
    <property type="match status" value="1"/>
</dbReference>
<dbReference type="Gene3D" id="1.10.10.10">
    <property type="entry name" value="Winged helix-like DNA-binding domain superfamily/Winged helix DNA-binding domain"/>
    <property type="match status" value="1"/>
</dbReference>
<dbReference type="GO" id="GO:0043565">
    <property type="term" value="F:sequence-specific DNA binding"/>
    <property type="evidence" value="ECO:0007669"/>
    <property type="project" value="TreeGrafter"/>
</dbReference>
<comment type="caution">
    <text evidence="6">The sequence shown here is derived from an EMBL/GenBank/DDBJ whole genome shotgun (WGS) entry which is preliminary data.</text>
</comment>
<dbReference type="AlphaFoldDB" id="A0A839SWT1"/>
<sequence length="307" mass="34190">MNLDRLTEMAVFAAVVDEGSFTGAARALDQSKAVVSKRVASLENALGLRLLNRSTRRLSMTEAGEALYARCRTILDEAEQAEATLRPLAEAPRGLLRLDVPASFGARQIAPLLPAFMHRYPEISIDLTLNDQMINLVESAIDLAIRIGELDDSSLVSRRLAPSRRYLCASPDYLRRRTLPEDPRDLRDHHCLLYRYQASGERWKFRNAKGERRQVTVSGRLRANHGEALLQACEAGLGIGLLPSFMAGTALRQGRLLPILCDWQDEADTAVHAVYPAARNLSPKVRVFIDFLAARFGGRPFWEEGLP</sequence>
<dbReference type="InterPro" id="IPR005119">
    <property type="entry name" value="LysR_subst-bd"/>
</dbReference>
<feature type="domain" description="HTH lysR-type" evidence="5">
    <location>
        <begin position="1"/>
        <end position="61"/>
    </location>
</feature>
<dbReference type="SUPFAM" id="SSF46785">
    <property type="entry name" value="Winged helix' DNA-binding domain"/>
    <property type="match status" value="1"/>
</dbReference>
<evidence type="ECO:0000313" key="7">
    <source>
        <dbReference type="Proteomes" id="UP000581135"/>
    </source>
</evidence>
<dbReference type="Proteomes" id="UP000581135">
    <property type="component" value="Unassembled WGS sequence"/>
</dbReference>
<dbReference type="GO" id="GO:0003700">
    <property type="term" value="F:DNA-binding transcription factor activity"/>
    <property type="evidence" value="ECO:0007669"/>
    <property type="project" value="InterPro"/>
</dbReference>
<keyword evidence="2" id="KW-0805">Transcription regulation</keyword>
<dbReference type="InterPro" id="IPR000847">
    <property type="entry name" value="LysR_HTH_N"/>
</dbReference>
<evidence type="ECO:0000259" key="5">
    <source>
        <dbReference type="PROSITE" id="PS50931"/>
    </source>
</evidence>
<evidence type="ECO:0000256" key="4">
    <source>
        <dbReference type="ARBA" id="ARBA00023163"/>
    </source>
</evidence>
<dbReference type="PANTHER" id="PTHR30537">
    <property type="entry name" value="HTH-TYPE TRANSCRIPTIONAL REGULATOR"/>
    <property type="match status" value="1"/>
</dbReference>
<keyword evidence="4" id="KW-0804">Transcription</keyword>
<organism evidence="6 7">
    <name type="scientific">Limibacillus halophilus</name>
    <dbReference type="NCBI Taxonomy" id="1579333"/>
    <lineage>
        <taxon>Bacteria</taxon>
        <taxon>Pseudomonadati</taxon>
        <taxon>Pseudomonadota</taxon>
        <taxon>Alphaproteobacteria</taxon>
        <taxon>Rhodospirillales</taxon>
        <taxon>Rhodovibrionaceae</taxon>
        <taxon>Limibacillus</taxon>
    </lineage>
</organism>
<evidence type="ECO:0000256" key="3">
    <source>
        <dbReference type="ARBA" id="ARBA00023125"/>
    </source>
</evidence>
<keyword evidence="7" id="KW-1185">Reference proteome</keyword>
<evidence type="ECO:0000313" key="6">
    <source>
        <dbReference type="EMBL" id="MBB3065976.1"/>
    </source>
</evidence>
<dbReference type="Gene3D" id="3.40.190.290">
    <property type="match status" value="1"/>
</dbReference>
<proteinExistence type="inferred from homology"/>
<dbReference type="PANTHER" id="PTHR30537:SF5">
    <property type="entry name" value="HTH-TYPE TRANSCRIPTIONAL ACTIVATOR TTDR-RELATED"/>
    <property type="match status" value="1"/>
</dbReference>
<accession>A0A839SWT1</accession>
<dbReference type="RefSeq" id="WP_221205861.1">
    <property type="nucleotide sequence ID" value="NZ_JACHXA010000006.1"/>
</dbReference>
<keyword evidence="3 6" id="KW-0238">DNA-binding</keyword>
<dbReference type="CDD" id="cd08422">
    <property type="entry name" value="PBP2_CrgA_like"/>
    <property type="match status" value="1"/>
</dbReference>
<evidence type="ECO:0000256" key="1">
    <source>
        <dbReference type="ARBA" id="ARBA00009437"/>
    </source>
</evidence>
<dbReference type="GO" id="GO:0006351">
    <property type="term" value="P:DNA-templated transcription"/>
    <property type="evidence" value="ECO:0007669"/>
    <property type="project" value="TreeGrafter"/>
</dbReference>
<dbReference type="EMBL" id="JACHXA010000006">
    <property type="protein sequence ID" value="MBB3065976.1"/>
    <property type="molecule type" value="Genomic_DNA"/>
</dbReference>
<comment type="similarity">
    <text evidence="1">Belongs to the LysR transcriptional regulatory family.</text>
</comment>
<dbReference type="InterPro" id="IPR036390">
    <property type="entry name" value="WH_DNA-bd_sf"/>
</dbReference>
<dbReference type="InterPro" id="IPR058163">
    <property type="entry name" value="LysR-type_TF_proteobact-type"/>
</dbReference>
<dbReference type="FunFam" id="1.10.10.10:FF:000001">
    <property type="entry name" value="LysR family transcriptional regulator"/>
    <property type="match status" value="1"/>
</dbReference>
<evidence type="ECO:0000256" key="2">
    <source>
        <dbReference type="ARBA" id="ARBA00023015"/>
    </source>
</evidence>
<protein>
    <submittedName>
        <fullName evidence="6">DNA-binding transcriptional LysR family regulator</fullName>
    </submittedName>
</protein>
<dbReference type="SUPFAM" id="SSF53850">
    <property type="entry name" value="Periplasmic binding protein-like II"/>
    <property type="match status" value="1"/>
</dbReference>
<dbReference type="Pfam" id="PF03466">
    <property type="entry name" value="LysR_substrate"/>
    <property type="match status" value="1"/>
</dbReference>
<name>A0A839SWT1_9PROT</name>
<dbReference type="InterPro" id="IPR036388">
    <property type="entry name" value="WH-like_DNA-bd_sf"/>
</dbReference>
<gene>
    <name evidence="6" type="ORF">FHR98_002279</name>
</gene>
<reference evidence="6 7" key="1">
    <citation type="submission" date="2020-08" db="EMBL/GenBank/DDBJ databases">
        <title>Genomic Encyclopedia of Type Strains, Phase III (KMG-III): the genomes of soil and plant-associated and newly described type strains.</title>
        <authorList>
            <person name="Whitman W."/>
        </authorList>
    </citation>
    <scope>NUCLEOTIDE SEQUENCE [LARGE SCALE GENOMIC DNA]</scope>
    <source>
        <strain evidence="6 7">CECT 8803</strain>
    </source>
</reference>
<dbReference type="FunFam" id="3.40.190.290:FF:000001">
    <property type="entry name" value="Transcriptional regulator, LysR family"/>
    <property type="match status" value="1"/>
</dbReference>
<dbReference type="Pfam" id="PF00126">
    <property type="entry name" value="HTH_1"/>
    <property type="match status" value="1"/>
</dbReference>